<dbReference type="Gene3D" id="3.40.640.10">
    <property type="entry name" value="Type I PLP-dependent aspartate aminotransferase-like (Major domain)"/>
    <property type="match status" value="1"/>
</dbReference>
<dbReference type="InterPro" id="IPR015422">
    <property type="entry name" value="PyrdxlP-dep_Trfase_small"/>
</dbReference>
<keyword evidence="1" id="KW-0663">Pyridoxal phosphate</keyword>
<dbReference type="InterPro" id="IPR015421">
    <property type="entry name" value="PyrdxlP-dep_Trfase_major"/>
</dbReference>
<organism evidence="3 4">
    <name type="scientific">Tautonia plasticadhaerens</name>
    <dbReference type="NCBI Taxonomy" id="2527974"/>
    <lineage>
        <taxon>Bacteria</taxon>
        <taxon>Pseudomonadati</taxon>
        <taxon>Planctomycetota</taxon>
        <taxon>Planctomycetia</taxon>
        <taxon>Isosphaerales</taxon>
        <taxon>Isosphaeraceae</taxon>
        <taxon>Tautonia</taxon>
    </lineage>
</organism>
<dbReference type="EMBL" id="CP036426">
    <property type="protein sequence ID" value="QDV33983.1"/>
    <property type="molecule type" value="Genomic_DNA"/>
</dbReference>
<proteinExistence type="predicted"/>
<gene>
    <name evidence="3" type="primary">cefD_1</name>
    <name evidence="3" type="ORF">ElP_18640</name>
</gene>
<dbReference type="SUPFAM" id="SSF53383">
    <property type="entry name" value="PLP-dependent transferases"/>
    <property type="match status" value="1"/>
</dbReference>
<evidence type="ECO:0000256" key="1">
    <source>
        <dbReference type="ARBA" id="ARBA00022898"/>
    </source>
</evidence>
<protein>
    <submittedName>
        <fullName evidence="3">Isopenicillin N epimerase</fullName>
        <ecNumber evidence="3">5.1.1.17</ecNumber>
    </submittedName>
</protein>
<dbReference type="InterPro" id="IPR000192">
    <property type="entry name" value="Aminotrans_V_dom"/>
</dbReference>
<dbReference type="PANTHER" id="PTHR43092:SF6">
    <property type="entry name" value="BLR1280 PROTEIN"/>
    <property type="match status" value="1"/>
</dbReference>
<feature type="domain" description="Aminotransferase class V" evidence="2">
    <location>
        <begin position="73"/>
        <end position="413"/>
    </location>
</feature>
<dbReference type="OrthoDB" id="9804366at2"/>
<dbReference type="KEGG" id="tpla:ElP_18640"/>
<accession>A0A518GZI3</accession>
<evidence type="ECO:0000259" key="2">
    <source>
        <dbReference type="Pfam" id="PF00266"/>
    </source>
</evidence>
<reference evidence="3 4" key="1">
    <citation type="submission" date="2019-02" db="EMBL/GenBank/DDBJ databases">
        <title>Deep-cultivation of Planctomycetes and their phenomic and genomic characterization uncovers novel biology.</title>
        <authorList>
            <person name="Wiegand S."/>
            <person name="Jogler M."/>
            <person name="Boedeker C."/>
            <person name="Pinto D."/>
            <person name="Vollmers J."/>
            <person name="Rivas-Marin E."/>
            <person name="Kohn T."/>
            <person name="Peeters S.H."/>
            <person name="Heuer A."/>
            <person name="Rast P."/>
            <person name="Oberbeckmann S."/>
            <person name="Bunk B."/>
            <person name="Jeske O."/>
            <person name="Meyerdierks A."/>
            <person name="Storesund J.E."/>
            <person name="Kallscheuer N."/>
            <person name="Luecker S."/>
            <person name="Lage O.M."/>
            <person name="Pohl T."/>
            <person name="Merkel B.J."/>
            <person name="Hornburger P."/>
            <person name="Mueller R.-W."/>
            <person name="Bruemmer F."/>
            <person name="Labrenz M."/>
            <person name="Spormann A.M."/>
            <person name="Op den Camp H."/>
            <person name="Overmann J."/>
            <person name="Amann R."/>
            <person name="Jetten M.S.M."/>
            <person name="Mascher T."/>
            <person name="Medema M.H."/>
            <person name="Devos D.P."/>
            <person name="Kaster A.-K."/>
            <person name="Ovreas L."/>
            <person name="Rohde M."/>
            <person name="Galperin M.Y."/>
            <person name="Jogler C."/>
        </authorList>
    </citation>
    <scope>NUCLEOTIDE SEQUENCE [LARGE SCALE GENOMIC DNA]</scope>
    <source>
        <strain evidence="3 4">ElP</strain>
    </source>
</reference>
<name>A0A518GZI3_9BACT</name>
<dbReference type="RefSeq" id="WP_145268531.1">
    <property type="nucleotide sequence ID" value="NZ_CP036426.1"/>
</dbReference>
<evidence type="ECO:0000313" key="4">
    <source>
        <dbReference type="Proteomes" id="UP000317835"/>
    </source>
</evidence>
<dbReference type="PANTHER" id="PTHR43092">
    <property type="entry name" value="L-CYSTEINE DESULFHYDRASE"/>
    <property type="match status" value="1"/>
</dbReference>
<evidence type="ECO:0000313" key="3">
    <source>
        <dbReference type="EMBL" id="QDV33983.1"/>
    </source>
</evidence>
<dbReference type="Gene3D" id="3.90.1150.10">
    <property type="entry name" value="Aspartate Aminotransferase, domain 1"/>
    <property type="match status" value="1"/>
</dbReference>
<keyword evidence="4" id="KW-1185">Reference proteome</keyword>
<sequence length="423" mass="44744">MRRRDFVLSLASAGLAAPPSALGDGGPIGDGLRALADDLRSSADDRDRWARVRREFSLHPGVAYLNTGTLGACPRVVLSAVSEALLEIEGNPANMVFGPVGSKMEAVRSLAASFLGAGDGEVILTSNTTEGMNWVAEGIAHELRPGDEILTTDREHPGGVVGWQHVAEQRGARVATCSLPAPPGDESEILQRIAEHLSPATRIFSLSHVETITGLVLPLARIAAELTRPRGILLCCDGAQAPGMLAVDVRALGVDTYASSSHKWALAPKGSGLLYLRPEVRDRIRPAALHSGDLAYTASSGTRNVATILGHGTALAFLEAIGRDVVEARCRALNAHLRDRLDPIPGLTPLSPTAPSLSSGIASYRLDRGDNAEVAGRLLREFDLVVKVLPGAEWNGLRFSTHIYNDEGQVDRLADAMATILGA</sequence>
<dbReference type="InterPro" id="IPR015424">
    <property type="entry name" value="PyrdxlP-dep_Trfase"/>
</dbReference>
<dbReference type="AlphaFoldDB" id="A0A518GZI3"/>
<keyword evidence="3" id="KW-0413">Isomerase</keyword>
<dbReference type="Proteomes" id="UP000317835">
    <property type="component" value="Chromosome"/>
</dbReference>
<dbReference type="GO" id="GO:0045439">
    <property type="term" value="F:isopenicillin-N epimerase activity"/>
    <property type="evidence" value="ECO:0007669"/>
    <property type="project" value="UniProtKB-EC"/>
</dbReference>
<dbReference type="EC" id="5.1.1.17" evidence="3"/>
<dbReference type="Pfam" id="PF00266">
    <property type="entry name" value="Aminotran_5"/>
    <property type="match status" value="1"/>
</dbReference>